<keyword evidence="1" id="KW-0812">Transmembrane</keyword>
<name>A0A6C0LZN9_9ZZZZ</name>
<keyword evidence="1" id="KW-1133">Transmembrane helix</keyword>
<sequence length="198" mass="23234">MGLKVPRWLRKHRKEILSFEVIFGVVVIALAIYLYINYNDKRTELPYQGLTSDAIDTAKYSPLQRSSQRVKLPELPVPKRWKLEEKCRTILETIYGRPFASIRPDFLKNPATGRNLEIDCYNDELKLGLEYDGIQHSAYTPVFHRNGQNDFIYGTLKDEFKSKRCRELGITLIRIPHYILEEDLETYIVKRLRATGRL</sequence>
<proteinExistence type="predicted"/>
<dbReference type="Gene3D" id="3.40.960.10">
    <property type="entry name" value="VSR Endonuclease"/>
    <property type="match status" value="1"/>
</dbReference>
<evidence type="ECO:0000256" key="1">
    <source>
        <dbReference type="SAM" id="Phobius"/>
    </source>
</evidence>
<feature type="transmembrane region" description="Helical" evidence="1">
    <location>
        <begin position="16"/>
        <end position="36"/>
    </location>
</feature>
<organism evidence="2">
    <name type="scientific">viral metagenome</name>
    <dbReference type="NCBI Taxonomy" id="1070528"/>
    <lineage>
        <taxon>unclassified sequences</taxon>
        <taxon>metagenomes</taxon>
        <taxon>organismal metagenomes</taxon>
    </lineage>
</organism>
<dbReference type="AlphaFoldDB" id="A0A6C0LZN9"/>
<evidence type="ECO:0000313" key="2">
    <source>
        <dbReference type="EMBL" id="QHU35495.1"/>
    </source>
</evidence>
<accession>A0A6C0LZN9</accession>
<reference evidence="2" key="1">
    <citation type="journal article" date="2020" name="Nature">
        <title>Giant virus diversity and host interactions through global metagenomics.</title>
        <authorList>
            <person name="Schulz F."/>
            <person name="Roux S."/>
            <person name="Paez-Espino D."/>
            <person name="Jungbluth S."/>
            <person name="Walsh D.A."/>
            <person name="Denef V.J."/>
            <person name="McMahon K.D."/>
            <person name="Konstantinidis K.T."/>
            <person name="Eloe-Fadrosh E.A."/>
            <person name="Kyrpides N.C."/>
            <person name="Woyke T."/>
        </authorList>
    </citation>
    <scope>NUCLEOTIDE SEQUENCE</scope>
    <source>
        <strain evidence="2">GVMAG-S-1029409-49</strain>
    </source>
</reference>
<keyword evidence="1" id="KW-0472">Membrane</keyword>
<dbReference type="EMBL" id="MN740609">
    <property type="protein sequence ID" value="QHU35495.1"/>
    <property type="molecule type" value="Genomic_DNA"/>
</dbReference>
<protein>
    <submittedName>
        <fullName evidence="2">Uncharacterized protein</fullName>
    </submittedName>
</protein>